<gene>
    <name evidence="6" type="primary">macB_3</name>
    <name evidence="6" type="ORF">CA13_25750</name>
</gene>
<dbReference type="GO" id="GO:0098796">
    <property type="term" value="C:membrane protein complex"/>
    <property type="evidence" value="ECO:0007669"/>
    <property type="project" value="UniProtKB-ARBA"/>
</dbReference>
<name>A0A5C5Z2F6_9BACT</name>
<dbReference type="InterPro" id="IPR003593">
    <property type="entry name" value="AAA+_ATPase"/>
</dbReference>
<dbReference type="RefSeq" id="WP_146396788.1">
    <property type="nucleotide sequence ID" value="NZ_SJPJ01000001.1"/>
</dbReference>
<accession>A0A5C5Z2F6</accession>
<sequence length="279" mass="29391">MTHDISLGNAAVPPPLSTNALVYPALQTGGIANCVNDNGAVNQASNENGNKTGNPKTNIVLSATQVRKSYNIGGERRWVLDGVDFQAASGECVFLSGPSGSGKSTLLSILGCLLEADSGEVVIADRRVDTLSVAERTSVRRDSIGFVFQRFQLIRGLSAEDNVAVPLTLQGATLADARAQAGELLGRVGLAMHRNHLPTAMSPGQCQRVALARAVITSPKLLLADEPTAALDGKSGMEVMELLKELVGATDSATVVVTHDPRISKYADRICEIENGQFK</sequence>
<dbReference type="PROSITE" id="PS50893">
    <property type="entry name" value="ABC_TRANSPORTER_2"/>
    <property type="match status" value="1"/>
</dbReference>
<keyword evidence="2" id="KW-0547">Nucleotide-binding</keyword>
<dbReference type="InterPro" id="IPR017911">
    <property type="entry name" value="MacB-like_ATP-bd"/>
</dbReference>
<evidence type="ECO:0000313" key="6">
    <source>
        <dbReference type="EMBL" id="TWT81127.1"/>
    </source>
</evidence>
<dbReference type="SMART" id="SM00382">
    <property type="entry name" value="AAA"/>
    <property type="match status" value="1"/>
</dbReference>
<organism evidence="6 7">
    <name type="scientific">Novipirellula herctigrandis</name>
    <dbReference type="NCBI Taxonomy" id="2527986"/>
    <lineage>
        <taxon>Bacteria</taxon>
        <taxon>Pseudomonadati</taxon>
        <taxon>Planctomycetota</taxon>
        <taxon>Planctomycetia</taxon>
        <taxon>Pirellulales</taxon>
        <taxon>Pirellulaceae</taxon>
        <taxon>Novipirellula</taxon>
    </lineage>
</organism>
<dbReference type="GO" id="GO:0022857">
    <property type="term" value="F:transmembrane transporter activity"/>
    <property type="evidence" value="ECO:0007669"/>
    <property type="project" value="UniProtKB-ARBA"/>
</dbReference>
<keyword evidence="1" id="KW-0813">Transport</keyword>
<comment type="caution">
    <text evidence="6">The sequence shown here is derived from an EMBL/GenBank/DDBJ whole genome shotgun (WGS) entry which is preliminary data.</text>
</comment>
<dbReference type="PANTHER" id="PTHR42798:SF7">
    <property type="entry name" value="ALPHA-D-RIBOSE 1-METHYLPHOSPHONATE 5-TRIPHOSPHATE SYNTHASE SUBUNIT PHNL"/>
    <property type="match status" value="1"/>
</dbReference>
<dbReference type="FunFam" id="3.40.50.300:FF:000032">
    <property type="entry name" value="Export ABC transporter ATP-binding protein"/>
    <property type="match status" value="1"/>
</dbReference>
<dbReference type="InterPro" id="IPR027417">
    <property type="entry name" value="P-loop_NTPase"/>
</dbReference>
<dbReference type="OrthoDB" id="2151853at2"/>
<dbReference type="AlphaFoldDB" id="A0A5C5Z2F6"/>
<evidence type="ECO:0000259" key="5">
    <source>
        <dbReference type="PROSITE" id="PS50893"/>
    </source>
</evidence>
<dbReference type="InterPro" id="IPR017871">
    <property type="entry name" value="ABC_transporter-like_CS"/>
</dbReference>
<dbReference type="GO" id="GO:0005524">
    <property type="term" value="F:ATP binding"/>
    <property type="evidence" value="ECO:0007669"/>
    <property type="project" value="UniProtKB-KW"/>
</dbReference>
<dbReference type="Pfam" id="PF00005">
    <property type="entry name" value="ABC_tran"/>
    <property type="match status" value="1"/>
</dbReference>
<dbReference type="Proteomes" id="UP000315010">
    <property type="component" value="Unassembled WGS sequence"/>
</dbReference>
<evidence type="ECO:0000256" key="2">
    <source>
        <dbReference type="ARBA" id="ARBA00022741"/>
    </source>
</evidence>
<protein>
    <submittedName>
        <fullName evidence="6">Macrolide export ATP-binding/permease protein MacB</fullName>
        <ecNumber evidence="6">3.6.3.-</ecNumber>
    </submittedName>
</protein>
<keyword evidence="7" id="KW-1185">Reference proteome</keyword>
<evidence type="ECO:0000256" key="3">
    <source>
        <dbReference type="ARBA" id="ARBA00022840"/>
    </source>
</evidence>
<comment type="similarity">
    <text evidence="4">Belongs to the ABC transporter superfamily. Macrolide exporter (TC 3.A.1.122) family.</text>
</comment>
<feature type="domain" description="ABC transporter" evidence="5">
    <location>
        <begin position="61"/>
        <end position="279"/>
    </location>
</feature>
<dbReference type="CDD" id="cd03255">
    <property type="entry name" value="ABC_MJ0796_LolCDE_FtsE"/>
    <property type="match status" value="1"/>
</dbReference>
<dbReference type="Gene3D" id="3.40.50.300">
    <property type="entry name" value="P-loop containing nucleotide triphosphate hydrolases"/>
    <property type="match status" value="1"/>
</dbReference>
<keyword evidence="3 6" id="KW-0067">ATP-binding</keyword>
<dbReference type="PROSITE" id="PS00211">
    <property type="entry name" value="ABC_TRANSPORTER_1"/>
    <property type="match status" value="1"/>
</dbReference>
<evidence type="ECO:0000313" key="7">
    <source>
        <dbReference type="Proteomes" id="UP000315010"/>
    </source>
</evidence>
<keyword evidence="6" id="KW-0378">Hydrolase</keyword>
<evidence type="ECO:0000256" key="1">
    <source>
        <dbReference type="ARBA" id="ARBA00022448"/>
    </source>
</evidence>
<dbReference type="EC" id="3.6.3.-" evidence="6"/>
<proteinExistence type="inferred from homology"/>
<dbReference type="SUPFAM" id="SSF52540">
    <property type="entry name" value="P-loop containing nucleoside triphosphate hydrolases"/>
    <property type="match status" value="1"/>
</dbReference>
<dbReference type="EMBL" id="SJPJ01000001">
    <property type="protein sequence ID" value="TWT81127.1"/>
    <property type="molecule type" value="Genomic_DNA"/>
</dbReference>
<evidence type="ECO:0000256" key="4">
    <source>
        <dbReference type="ARBA" id="ARBA00038388"/>
    </source>
</evidence>
<reference evidence="6 7" key="1">
    <citation type="submission" date="2019-02" db="EMBL/GenBank/DDBJ databases">
        <title>Deep-cultivation of Planctomycetes and their phenomic and genomic characterization uncovers novel biology.</title>
        <authorList>
            <person name="Wiegand S."/>
            <person name="Jogler M."/>
            <person name="Boedeker C."/>
            <person name="Pinto D."/>
            <person name="Vollmers J."/>
            <person name="Rivas-Marin E."/>
            <person name="Kohn T."/>
            <person name="Peeters S.H."/>
            <person name="Heuer A."/>
            <person name="Rast P."/>
            <person name="Oberbeckmann S."/>
            <person name="Bunk B."/>
            <person name="Jeske O."/>
            <person name="Meyerdierks A."/>
            <person name="Storesund J.E."/>
            <person name="Kallscheuer N."/>
            <person name="Luecker S."/>
            <person name="Lage O.M."/>
            <person name="Pohl T."/>
            <person name="Merkel B.J."/>
            <person name="Hornburger P."/>
            <person name="Mueller R.-W."/>
            <person name="Bruemmer F."/>
            <person name="Labrenz M."/>
            <person name="Spormann A.M."/>
            <person name="Op Den Camp H."/>
            <person name="Overmann J."/>
            <person name="Amann R."/>
            <person name="Jetten M.S.M."/>
            <person name="Mascher T."/>
            <person name="Medema M.H."/>
            <person name="Devos D.P."/>
            <person name="Kaster A.-K."/>
            <person name="Ovreas L."/>
            <person name="Rohde M."/>
            <person name="Galperin M.Y."/>
            <person name="Jogler C."/>
        </authorList>
    </citation>
    <scope>NUCLEOTIDE SEQUENCE [LARGE SCALE GENOMIC DNA]</scope>
    <source>
        <strain evidence="6 7">CA13</strain>
    </source>
</reference>
<dbReference type="InterPro" id="IPR003439">
    <property type="entry name" value="ABC_transporter-like_ATP-bd"/>
</dbReference>
<dbReference type="GO" id="GO:0016887">
    <property type="term" value="F:ATP hydrolysis activity"/>
    <property type="evidence" value="ECO:0007669"/>
    <property type="project" value="InterPro"/>
</dbReference>
<dbReference type="PANTHER" id="PTHR42798">
    <property type="entry name" value="LIPOPROTEIN-RELEASING SYSTEM ATP-BINDING PROTEIN LOLD"/>
    <property type="match status" value="1"/>
</dbReference>